<dbReference type="GeneID" id="66128745"/>
<dbReference type="RefSeq" id="XP_043058186.1">
    <property type="nucleotide sequence ID" value="XM_043205420.1"/>
</dbReference>
<dbReference type="Gene3D" id="3.10.20.250">
    <property type="entry name" value="YML108W-like"/>
    <property type="match status" value="1"/>
</dbReference>
<organism evidence="1 2">
    <name type="scientific">Pichia angusta</name>
    <name type="common">Yeast</name>
    <name type="synonym">Hansenula polymorpha</name>
    <dbReference type="NCBI Taxonomy" id="870730"/>
    <lineage>
        <taxon>Eukaryota</taxon>
        <taxon>Fungi</taxon>
        <taxon>Dikarya</taxon>
        <taxon>Ascomycota</taxon>
        <taxon>Saccharomycotina</taxon>
        <taxon>Pichiomycetes</taxon>
        <taxon>Pichiales</taxon>
        <taxon>Pichiaceae</taxon>
        <taxon>Ogataea</taxon>
    </lineage>
</organism>
<dbReference type="Pfam" id="PF08987">
    <property type="entry name" value="DUF1892"/>
    <property type="match status" value="1"/>
</dbReference>
<protein>
    <submittedName>
        <fullName evidence="1">Uncharacterized protein</fullName>
    </submittedName>
</protein>
<dbReference type="InterPro" id="IPR015080">
    <property type="entry name" value="DUF1892"/>
</dbReference>
<evidence type="ECO:0000313" key="1">
    <source>
        <dbReference type="EMBL" id="KAG7816652.1"/>
    </source>
</evidence>
<dbReference type="EMBL" id="JAHLUX010000010">
    <property type="protein sequence ID" value="KAG7816652.1"/>
    <property type="molecule type" value="Genomic_DNA"/>
</dbReference>
<dbReference type="AlphaFoldDB" id="A0AAN6DDC8"/>
<dbReference type="SUPFAM" id="SSF89975">
    <property type="entry name" value="Hypothetical protein Yml108w"/>
    <property type="match status" value="1"/>
</dbReference>
<dbReference type="Proteomes" id="UP001196530">
    <property type="component" value="Unassembled WGS sequence"/>
</dbReference>
<name>A0AAN6DDC8_PICAN</name>
<comment type="caution">
    <text evidence="1">The sequence shown here is derived from an EMBL/GenBank/DDBJ whole genome shotgun (WGS) entry which is preliminary data.</text>
</comment>
<gene>
    <name evidence="1" type="ORF">KL928_004694</name>
</gene>
<proteinExistence type="predicted"/>
<sequence>MQEYVLAGIDSMEKMNEWFDRFDEQVAYPNEGNIKYDVGSDGVVVVIVKTQEVRRQTDALREHATKVQHSTEKPASPGPAAVLPPGAAVPDPGCAHRAGVWVGAVSAEIGAIELHAGWLLLAGVVPVLAETAVVAHCRLVLPEKTRPQTLVDRPRPDDLRTHAAVPGNSDRLPHAQHAEKPLHPHIHLFLPHPALRDAGHRRGRLGPHDFVQGRAELRVHGADDRPQHGLFPQFHRFPRIQLCRLC</sequence>
<evidence type="ECO:0000313" key="2">
    <source>
        <dbReference type="Proteomes" id="UP001196530"/>
    </source>
</evidence>
<dbReference type="InterPro" id="IPR035946">
    <property type="entry name" value="YML108W-like_sf"/>
</dbReference>
<reference evidence="1" key="1">
    <citation type="journal article" date="2021" name="G3 (Bethesda)">
        <title>Genomic diversity, chromosomal rearrangements, and interspecies hybridization in the ogataea polymorpha species complex.</title>
        <authorList>
            <person name="Hanson S.J."/>
            <person name="Cinneide E.O."/>
            <person name="Salzberg L.I."/>
            <person name="Wolfe K.H."/>
            <person name="McGowan J."/>
            <person name="Fitzpatrick D.A."/>
            <person name="Matlin K."/>
        </authorList>
    </citation>
    <scope>NUCLEOTIDE SEQUENCE</scope>
    <source>
        <strain evidence="1">61-244</strain>
    </source>
</reference>
<accession>A0AAN6DDC8</accession>